<comment type="subcellular location">
    <subcellularLocation>
        <location evidence="1">Membrane</location>
        <topology evidence="1">Multi-pass membrane protein</topology>
    </subcellularLocation>
</comment>
<reference evidence="7 8" key="1">
    <citation type="submission" date="2019-06" db="EMBL/GenBank/DDBJ databases">
        <title>A chromosome-scale genome assembly of the striped catfish, Pangasianodon hypophthalmus.</title>
        <authorList>
            <person name="Wen M."/>
            <person name="Zahm M."/>
            <person name="Roques C."/>
            <person name="Cabau C."/>
            <person name="Klopp C."/>
            <person name="Donnadieu C."/>
            <person name="Jouanno E."/>
            <person name="Avarre J.-C."/>
            <person name="Campet M."/>
            <person name="Ha T.T.T."/>
            <person name="Dugue R."/>
            <person name="Lampietro C."/>
            <person name="Louis A."/>
            <person name="Herpin A."/>
            <person name="Echchiki A."/>
            <person name="Berthelot C."/>
            <person name="Parey E."/>
            <person name="Roest-Crollius H."/>
            <person name="Braasch I."/>
            <person name="Postlethwait J."/>
            <person name="Bobe J."/>
            <person name="Montfort J."/>
            <person name="Bouchez O."/>
            <person name="Begum T."/>
            <person name="Schartl M."/>
            <person name="Guiguen Y."/>
        </authorList>
    </citation>
    <scope>NUCLEOTIDE SEQUENCE [LARGE SCALE GENOMIC DNA]</scope>
    <source>
        <strain evidence="7 8">Indonesia</strain>
        <tissue evidence="7">Blood</tissue>
    </source>
</reference>
<protein>
    <recommendedName>
        <fullName evidence="9">MARVEL domain-containing protein</fullName>
    </recommendedName>
</protein>
<name>A0A5N5PYB5_PANHP</name>
<feature type="transmembrane region" description="Helical" evidence="6">
    <location>
        <begin position="143"/>
        <end position="162"/>
    </location>
</feature>
<evidence type="ECO:0000256" key="2">
    <source>
        <dbReference type="ARBA" id="ARBA00009565"/>
    </source>
</evidence>
<dbReference type="PANTHER" id="PTHR23320:SF128">
    <property type="entry name" value="MEMBRANE-SPANNING 4-DOMAINS SUBFAMILY A MEMBER 4A"/>
    <property type="match status" value="1"/>
</dbReference>
<dbReference type="InterPro" id="IPR030417">
    <property type="entry name" value="MS4A"/>
</dbReference>
<dbReference type="GO" id="GO:0016020">
    <property type="term" value="C:membrane"/>
    <property type="evidence" value="ECO:0007669"/>
    <property type="project" value="UniProtKB-SubCell"/>
</dbReference>
<evidence type="ECO:0000256" key="3">
    <source>
        <dbReference type="ARBA" id="ARBA00022692"/>
    </source>
</evidence>
<evidence type="ECO:0000256" key="1">
    <source>
        <dbReference type="ARBA" id="ARBA00004141"/>
    </source>
</evidence>
<evidence type="ECO:0000313" key="8">
    <source>
        <dbReference type="Proteomes" id="UP000327468"/>
    </source>
</evidence>
<keyword evidence="3 6" id="KW-0812">Transmembrane</keyword>
<evidence type="ECO:0000256" key="5">
    <source>
        <dbReference type="ARBA" id="ARBA00023136"/>
    </source>
</evidence>
<dbReference type="AlphaFoldDB" id="A0A5N5PYB5"/>
<keyword evidence="4 6" id="KW-1133">Transmembrane helix</keyword>
<feature type="transmembrane region" description="Helical" evidence="6">
    <location>
        <begin position="32"/>
        <end position="53"/>
    </location>
</feature>
<evidence type="ECO:0000256" key="4">
    <source>
        <dbReference type="ARBA" id="ARBA00022989"/>
    </source>
</evidence>
<dbReference type="Pfam" id="PF04103">
    <property type="entry name" value="CD20"/>
    <property type="match status" value="1"/>
</dbReference>
<proteinExistence type="inferred from homology"/>
<feature type="transmembrane region" description="Helical" evidence="6">
    <location>
        <begin position="65"/>
        <end position="84"/>
    </location>
</feature>
<evidence type="ECO:0000313" key="7">
    <source>
        <dbReference type="EMBL" id="KAB5584649.1"/>
    </source>
</evidence>
<comment type="caution">
    <text evidence="7">The sequence shown here is derived from an EMBL/GenBank/DDBJ whole genome shotgun (WGS) entry which is preliminary data.</text>
</comment>
<dbReference type="PANTHER" id="PTHR23320">
    <property type="entry name" value="MEMBRANE-SPANNING 4-DOMAINS SUBFAMILY A MS4A -RELATED"/>
    <property type="match status" value="1"/>
</dbReference>
<comment type="similarity">
    <text evidence="2">Belongs to the MS4A family.</text>
</comment>
<evidence type="ECO:0000256" key="6">
    <source>
        <dbReference type="SAM" id="Phobius"/>
    </source>
</evidence>
<keyword evidence="8" id="KW-1185">Reference proteome</keyword>
<keyword evidence="5 6" id="KW-0472">Membrane</keyword>
<gene>
    <name evidence="7" type="ORF">PHYPO_G00109930</name>
</gene>
<accession>A0A5N5PYB5</accession>
<dbReference type="Proteomes" id="UP000327468">
    <property type="component" value="Chromosome 2"/>
</dbReference>
<organism evidence="7 8">
    <name type="scientific">Pangasianodon hypophthalmus</name>
    <name type="common">Striped catfish</name>
    <name type="synonym">Helicophagus hypophthalmus</name>
    <dbReference type="NCBI Taxonomy" id="310915"/>
    <lineage>
        <taxon>Eukaryota</taxon>
        <taxon>Metazoa</taxon>
        <taxon>Chordata</taxon>
        <taxon>Craniata</taxon>
        <taxon>Vertebrata</taxon>
        <taxon>Euteleostomi</taxon>
        <taxon>Actinopterygii</taxon>
        <taxon>Neopterygii</taxon>
        <taxon>Teleostei</taxon>
        <taxon>Ostariophysi</taxon>
        <taxon>Siluriformes</taxon>
        <taxon>Pangasiidae</taxon>
        <taxon>Pangasianodon</taxon>
    </lineage>
</organism>
<dbReference type="InterPro" id="IPR007237">
    <property type="entry name" value="CD20-like"/>
</dbReference>
<evidence type="ECO:0008006" key="9">
    <source>
        <dbReference type="Google" id="ProtNLM"/>
    </source>
</evidence>
<dbReference type="EMBL" id="VFJC01000003">
    <property type="protein sequence ID" value="KAB5584649.1"/>
    <property type="molecule type" value="Genomic_DNA"/>
</dbReference>
<sequence length="229" mass="24597">MAAIGQTLPPGRNLVNVSPQPILRFLKGQPKALGTVQIMIGVITLVFGIVLVSDPQYAPASVLSGNVYWASIVYIIAGSLSVAAENNLNSCLVKGSLGMNVVSAVFSAVGIGVLTTDLFLYYYCNSYEDCYRFMARSKAISGVLLVFAFLQFIISISISAFACKATCCSDMMVPVVMYGNQAATGNPQVSVLTIPNQAVNSNPQNVVYPPQAQVNNPVSQNVYEWTHRR</sequence>
<feature type="transmembrane region" description="Helical" evidence="6">
    <location>
        <begin position="104"/>
        <end position="123"/>
    </location>
</feature>